<keyword evidence="1" id="KW-0732">Signal</keyword>
<dbReference type="SUPFAM" id="SSF111364">
    <property type="entry name" value="Tsx-like channel"/>
    <property type="match status" value="1"/>
</dbReference>
<reference evidence="4" key="1">
    <citation type="submission" date="2020-06" db="EMBL/GenBank/DDBJ databases">
        <title>Draft genomic sequecing of Geomonas sp. Red736.</title>
        <authorList>
            <person name="Itoh H."/>
            <person name="Xu Z.X."/>
            <person name="Ushijima N."/>
            <person name="Masuda Y."/>
            <person name="Shiratori Y."/>
            <person name="Senoo K."/>
        </authorList>
    </citation>
    <scope>NUCLEOTIDE SEQUENCE [LARGE SCALE GENOMIC DNA]</scope>
    <source>
        <strain evidence="4">Red736</strain>
    </source>
</reference>
<sequence>MKKRSIRSALSTGFKALALAALLLAPFAAQEAHAGMTLWNETNIQTLWGGQFKNPFTGTKGTQSTITVEHANAWKYGDNFLFFDVTDAEKDKTSIYGEISPRLSLGKITGRDLSAPFVKDVLLAGTVEVGQGFRNYLYGVGLSLDLPKFNFANLNVYVRNDPKQSGSTYQVTPCWQLPFTVGKADMIFEGFTDIAGSEGNLAFNIDAQPRLLLDLGKFFDAPGSVFVGTEVIYWHNKYGVKGVNEFAPQAMLKFVM</sequence>
<dbReference type="InterPro" id="IPR036777">
    <property type="entry name" value="Channel_Tsx-like_sf"/>
</dbReference>
<dbReference type="Pfam" id="PF16412">
    <property type="entry name" value="DUF5020"/>
    <property type="match status" value="1"/>
</dbReference>
<feature type="signal peptide" evidence="1">
    <location>
        <begin position="1"/>
        <end position="34"/>
    </location>
</feature>
<keyword evidence="5" id="KW-1185">Reference proteome</keyword>
<name>A0A6V8N0Y0_9BACT</name>
<dbReference type="Gene3D" id="2.40.230.20">
    <property type="entry name" value="Nucleoside-specific channel-forming protein, Tsx-like"/>
    <property type="match status" value="1"/>
</dbReference>
<dbReference type="EMBL" id="CP096574">
    <property type="protein sequence ID" value="UPU36345.1"/>
    <property type="molecule type" value="Genomic_DNA"/>
</dbReference>
<evidence type="ECO:0000313" key="3">
    <source>
        <dbReference type="EMBL" id="UPU36345.1"/>
    </source>
</evidence>
<proteinExistence type="predicted"/>
<evidence type="ECO:0000313" key="5">
    <source>
        <dbReference type="Proteomes" id="UP000831485"/>
    </source>
</evidence>
<dbReference type="Proteomes" id="UP000568888">
    <property type="component" value="Unassembled WGS sequence"/>
</dbReference>
<organism evidence="2 4">
    <name type="scientific">Geomonas paludis</name>
    <dbReference type="NCBI Taxonomy" id="2740185"/>
    <lineage>
        <taxon>Bacteria</taxon>
        <taxon>Pseudomonadati</taxon>
        <taxon>Thermodesulfobacteriota</taxon>
        <taxon>Desulfuromonadia</taxon>
        <taxon>Geobacterales</taxon>
        <taxon>Geobacteraceae</taxon>
        <taxon>Geomonas</taxon>
    </lineage>
</organism>
<feature type="chain" id="PRO_5028377218" evidence="1">
    <location>
        <begin position="35"/>
        <end position="256"/>
    </location>
</feature>
<protein>
    <submittedName>
        <fullName evidence="3">DUF5020 domain-containing protein</fullName>
    </submittedName>
</protein>
<evidence type="ECO:0000313" key="4">
    <source>
        <dbReference type="Proteomes" id="UP000568888"/>
    </source>
</evidence>
<dbReference type="Proteomes" id="UP000831485">
    <property type="component" value="Chromosome"/>
</dbReference>
<gene>
    <name evidence="2" type="ORF">GMPD_40950</name>
    <name evidence="3" type="ORF">M1B72_01180</name>
</gene>
<evidence type="ECO:0000256" key="1">
    <source>
        <dbReference type="SAM" id="SignalP"/>
    </source>
</evidence>
<dbReference type="GO" id="GO:0009279">
    <property type="term" value="C:cell outer membrane"/>
    <property type="evidence" value="ECO:0007669"/>
    <property type="project" value="InterPro"/>
</dbReference>
<dbReference type="EMBL" id="BLXY01000018">
    <property type="protein sequence ID" value="GFO66176.1"/>
    <property type="molecule type" value="Genomic_DNA"/>
</dbReference>
<reference evidence="3" key="3">
    <citation type="submission" date="2022-04" db="EMBL/GenBank/DDBJ databases">
        <authorList>
            <person name="Liu G."/>
        </authorList>
    </citation>
    <scope>NUCLEOTIDE SEQUENCE</scope>
    <source>
        <strain evidence="3">RG22</strain>
    </source>
</reference>
<evidence type="ECO:0000313" key="2">
    <source>
        <dbReference type="EMBL" id="GFO66176.1"/>
    </source>
</evidence>
<dbReference type="RefSeq" id="WP_183350919.1">
    <property type="nucleotide sequence ID" value="NZ_BLXY01000018.1"/>
</dbReference>
<reference evidence="2" key="2">
    <citation type="journal article" date="2021" name="Int. J. Syst. Evol. Microbiol.">
        <title>Geomonas silvestris sp. nov., Geomonas paludis sp. nov. and Geomonas limicola sp. nov., isolated from terrestrial environments, and emended description of the genus Geomonas.</title>
        <authorList>
            <person name="Itoh H."/>
            <person name="Xu Z."/>
            <person name="Masuda Y."/>
            <person name="Ushijima N."/>
            <person name="Hayakawa C."/>
            <person name="Shiratori Y."/>
            <person name="Senoo K."/>
        </authorList>
    </citation>
    <scope>NUCLEOTIDE SEQUENCE</scope>
    <source>
        <strain evidence="2">Red736</strain>
    </source>
</reference>
<accession>A0A6V8N0Y0</accession>
<dbReference type="AlphaFoldDB" id="A0A6V8N0Y0"/>